<dbReference type="GO" id="GO:0046872">
    <property type="term" value="F:metal ion binding"/>
    <property type="evidence" value="ECO:0007669"/>
    <property type="project" value="UniProtKB-UniRule"/>
</dbReference>
<dbReference type="Pfam" id="PF01761">
    <property type="entry name" value="DHQ_synthase"/>
    <property type="match status" value="1"/>
</dbReference>
<dbReference type="GO" id="GO:0003856">
    <property type="term" value="F:3-dehydroquinate synthase activity"/>
    <property type="evidence" value="ECO:0007669"/>
    <property type="project" value="UniProtKB-UniRule"/>
</dbReference>
<evidence type="ECO:0000256" key="7">
    <source>
        <dbReference type="ARBA" id="ARBA00022679"/>
    </source>
</evidence>
<dbReference type="FunFam" id="3.40.50.300:FF:001256">
    <property type="entry name" value="Pentafunctional AROM polypeptide"/>
    <property type="match status" value="1"/>
</dbReference>
<comment type="pathway">
    <text evidence="21 22">Metabolic intermediate biosynthesis; chorismate biosynthesis; chorismate from D-erythrose 4-phosphate and phosphoenolpyruvate: step 2/7.</text>
</comment>
<dbReference type="Gene3D" id="3.65.10.10">
    <property type="entry name" value="Enolpyruvate transferase domain"/>
    <property type="match status" value="2"/>
</dbReference>
<feature type="binding site" evidence="21">
    <location>
        <position position="123"/>
    </location>
    <ligand>
        <name>NAD(+)</name>
        <dbReference type="ChEBI" id="CHEBI:57540"/>
    </ligand>
</feature>
<dbReference type="GO" id="GO:0009073">
    <property type="term" value="P:aromatic amino acid family biosynthetic process"/>
    <property type="evidence" value="ECO:0007669"/>
    <property type="project" value="UniProtKB-UniRule"/>
</dbReference>
<evidence type="ECO:0000256" key="2">
    <source>
        <dbReference type="ARBA" id="ARBA00004811"/>
    </source>
</evidence>
<dbReference type="InterPro" id="IPR023193">
    <property type="entry name" value="EPSP_synthase_CS"/>
</dbReference>
<evidence type="ECO:0000259" key="25">
    <source>
        <dbReference type="Pfam" id="PF08501"/>
    </source>
</evidence>
<dbReference type="FunFam" id="3.20.20.70:FF:000135">
    <property type="entry name" value="Pentafunctional AROM polypeptide"/>
    <property type="match status" value="1"/>
</dbReference>
<comment type="similarity">
    <text evidence="21 22">In the 2nd section; belongs to the EPSP synthase family.</text>
</comment>
<feature type="binding site" evidence="21">
    <location>
        <position position="134"/>
    </location>
    <ligand>
        <name>7-phospho-2-dehydro-3-deoxy-D-arabino-heptonate</name>
        <dbReference type="ChEBI" id="CHEBI:58394"/>
    </ligand>
</feature>
<evidence type="ECO:0000259" key="27">
    <source>
        <dbReference type="Pfam" id="PF24621"/>
    </source>
</evidence>
<dbReference type="FunFam" id="3.40.50.1970:FF:000007">
    <property type="entry name" value="Pentafunctional AROM polypeptide"/>
    <property type="match status" value="1"/>
</dbReference>
<dbReference type="EMBL" id="ML977561">
    <property type="protein sequence ID" value="KAF2005963.1"/>
    <property type="molecule type" value="Genomic_DNA"/>
</dbReference>
<dbReference type="InterPro" id="IPR008289">
    <property type="entry name" value="Pentafunct_AroM"/>
</dbReference>
<evidence type="ECO:0000256" key="10">
    <source>
        <dbReference type="ARBA" id="ARBA00022777"/>
    </source>
</evidence>
<evidence type="ECO:0000256" key="5">
    <source>
        <dbReference type="ARBA" id="ARBA00022490"/>
    </source>
</evidence>
<keyword evidence="15 21" id="KW-0057">Aromatic amino acid biosynthesis</keyword>
<feature type="binding site" evidence="21">
    <location>
        <begin position="50"/>
        <end position="52"/>
    </location>
    <ligand>
        <name>NAD(+)</name>
        <dbReference type="ChEBI" id="CHEBI:57540"/>
    </ligand>
</feature>
<dbReference type="SUPFAM" id="SSF55205">
    <property type="entry name" value="EPT/RTPC-like"/>
    <property type="match status" value="1"/>
</dbReference>
<dbReference type="PROSITE" id="PS01028">
    <property type="entry name" value="DEHYDROQUINASE_I"/>
    <property type="match status" value="1"/>
</dbReference>
<comment type="catalytic activity">
    <reaction evidence="19 21 22">
        <text>shikimate + ATP = 3-phosphoshikimate + ADP + H(+)</text>
        <dbReference type="Rhea" id="RHEA:13121"/>
        <dbReference type="ChEBI" id="CHEBI:15378"/>
        <dbReference type="ChEBI" id="CHEBI:30616"/>
        <dbReference type="ChEBI" id="CHEBI:36208"/>
        <dbReference type="ChEBI" id="CHEBI:145989"/>
        <dbReference type="ChEBI" id="CHEBI:456216"/>
        <dbReference type="EC" id="2.7.1.71"/>
    </reaction>
</comment>
<dbReference type="SUPFAM" id="SSF51735">
    <property type="entry name" value="NAD(P)-binding Rossmann-fold domains"/>
    <property type="match status" value="1"/>
</dbReference>
<dbReference type="PROSITE" id="PS00885">
    <property type="entry name" value="EPSP_SYNTHASE_2"/>
    <property type="match status" value="1"/>
</dbReference>
<feature type="binding site" evidence="21">
    <location>
        <position position="291"/>
    </location>
    <ligand>
        <name>7-phospho-2-dehydro-3-deoxy-D-arabino-heptonate</name>
        <dbReference type="ChEBI" id="CHEBI:58394"/>
    </ligand>
</feature>
<comment type="cofactor">
    <cofactor evidence="21 22">
        <name>Zn(2+)</name>
        <dbReference type="ChEBI" id="CHEBI:29105"/>
    </cofactor>
    <text evidence="21 22">Binds 2 Zn(2+) ions per subunit.</text>
</comment>
<keyword evidence="12 21" id="KW-0067">ATP-binding</keyword>
<comment type="catalytic activity">
    <reaction evidence="21 22">
        <text>7-phospho-2-dehydro-3-deoxy-D-arabino-heptonate = 3-dehydroquinate + phosphate</text>
        <dbReference type="Rhea" id="RHEA:21968"/>
        <dbReference type="ChEBI" id="CHEBI:32364"/>
        <dbReference type="ChEBI" id="CHEBI:43474"/>
        <dbReference type="ChEBI" id="CHEBI:58394"/>
        <dbReference type="EC" id="4.2.3.4"/>
    </reaction>
</comment>
<evidence type="ECO:0000313" key="28">
    <source>
        <dbReference type="EMBL" id="KAF2005963.1"/>
    </source>
</evidence>
<comment type="caution">
    <text evidence="21">Lacks conserved residue(s) required for the propagation of feature annotation.</text>
</comment>
<name>A0A6A5WVY1_9PLEO</name>
<feature type="binding site" evidence="21">
    <location>
        <begin position="883"/>
        <end position="890"/>
    </location>
    <ligand>
        <name>ATP</name>
        <dbReference type="ChEBI" id="CHEBI:30616"/>
    </ligand>
</feature>
<dbReference type="InterPro" id="IPR013708">
    <property type="entry name" value="Shikimate_DH-bd_N"/>
</dbReference>
<dbReference type="PANTHER" id="PTHR21090">
    <property type="entry name" value="AROM/DEHYDROQUINATE SYNTHASE"/>
    <property type="match status" value="1"/>
</dbReference>
<feature type="active site" description="Proton acceptor; for 3-dehydroquinate dehydratase activity" evidence="21">
    <location>
        <position position="1192"/>
    </location>
</feature>
<feature type="domain" description="Shikimate dehydrogenase substrate binding N-terminal" evidence="25">
    <location>
        <begin position="1307"/>
        <end position="1387"/>
    </location>
</feature>
<comment type="similarity">
    <text evidence="21 22">In the 3rd section; belongs to the shikimate kinase family.</text>
</comment>
<feature type="binding site" evidence="21">
    <location>
        <position position="166"/>
    </location>
    <ligand>
        <name>7-phospho-2-dehydro-3-deoxy-D-arabino-heptonate</name>
        <dbReference type="ChEBI" id="CHEBI:58394"/>
    </ligand>
</feature>
<feature type="binding site" evidence="21">
    <location>
        <position position="254"/>
    </location>
    <ligand>
        <name>7-phospho-2-dehydro-3-deoxy-D-arabino-heptonate</name>
        <dbReference type="ChEBI" id="CHEBI:58394"/>
    </ligand>
</feature>
<keyword evidence="13 21" id="KW-0521">NADP</keyword>
<comment type="pathway">
    <text evidence="21 22">Metabolic intermediate biosynthesis; chorismate biosynthesis; chorismate from D-erythrose 4-phosphate and phosphoenolpyruvate: step 4/7.</text>
</comment>
<dbReference type="EC" id="2.7.1.71" evidence="21"/>
<dbReference type="GO" id="GO:0004764">
    <property type="term" value="F:shikimate 3-dehydrogenase (NADP+) activity"/>
    <property type="evidence" value="ECO:0007669"/>
    <property type="project" value="UniProtKB-UniRule"/>
</dbReference>
<sequence>MATNGASSSPTKVSILGKETIVVDYGLWQNYIAEDLVNNIPSSTYVLITDTNIAPLYLPTFETSFAACISGLKSPPRLLTYQIPPGENSKSRSTKGVVEDWLLSQGCTRDTVIIALGGGVIGDMIGFVAATYMRGIKFVQVPTTLLSMVDSSIGGKTAIDTPAGKNLVGAFWQPERIYIDLVFLESLPKREVINGMAEVVKTAAIWDEEEFTTLEGNAETILEAMDQKAVKGRRDFTNIASILKRIVLGSVRVKAEVVSADEREGGLRNLLNFGHSIGHAMEAILTPQILHGEAVAMGMVKEAELARYLGVLDPSAVARLTKCIASYGLPTSLSDKVVRRRTANKHCPVDELISIMAVDKKNTGKQKKIVLLSGIGRTYEKKASSVADRDIKIILSPSVLVHPGIPSDSIVTCTPPGSKSISNRVLVLAALGSGSCRITNLLHSDDTQVMLDALAKMQGATFAWENDGKELVVTGNGGNLKATDTELYLGNAGTASRFLTSVATLAEPAGSVTSTVLTGNARMKERPIGPLVKSLRSMGVDIHYKEKEASLPIRISACGGFGASSGEKAFTGEIELAATVSSQYVSSILMCAPYSKKPVTLRLVGGKPISQPYIDMTIAMMAAFGVDVERSTSEPDTYHIPSKPYTNPAEYVVESDASSATYPLAIAAITGTTCTVPNIGSGSLQGDARFAIEVLRPMGCKVEQTKTSTTVTGPPRGGLKAVKEIDMEPMTDAFLTASVLAAVASSNGSSITTRIYGIANQRVKECNRIQAMEDELAKFGITCRQFDDGIEVDGRGYELDAPTAGIHCYDDHRVAMSFGVLALAAPKPVLILEKDCTGKTWPGYWDNLHQLFKAELDGVEPSLVLHDSHHGLKTHQKSIFVIGMRGAGKTTTGGWASRILGWPLLDLDTALEDHVGMTIPELIKAKGWDGFREEELKLLHKTLKEKPTGHILACGGGIVEMPEARQALSKYQTDGGIVLLVTRDIAKVMGFLQIDKTRPAYVEDMMGVWLRRKPWYLECSNYHFHSQSVDSVGLANTLEDFSRFLDLISGKGAALEAMKKKKQSFFVCLSAPQILPWVQKLPEIIVGADAVELRVDLLEDPNGTEGMPTPEFVVDQIALLRTVITIPLIFTLRTKAQGGKFPDEAYNEAKQLYRTALRLGVEFVDLEMTMPEEILREVSENRGFTNVIASHHDPLGQLSWSNGSWISFYNRALQYGNVIKLVGVARTLQDNYALAEFKSWAETSHPIPLIAINMGEHGKLSRILNNFMTPVSHPLLPSATAPGQLSAAEIRRGLSLIGEISPKKFYIFGSPVQQSRSPPMHNTLFKETGLPHQYLIHDTSNAGDVKDIIRSPSFGGGSVTIPLKQDIRPLLDGVGPEVDAIGALNTIVPEVVVDEAGKEVTRLIGRNTDYLGMVVVLRNAGAQGSAGLQSGLVIGGGGTSRAAIYALHEMQYSPIYLLGRTASKLQKLVEDFPKSYDIRIIPDIAYVANLEKIPSVAIGTIPADQPIDVGIRETLCALFEKAKDEKVQQDAPIGYLPPDGKRILLEMAYKPAVTSLIQLASDAGWKTVNGLEVLVGQGVYQFQYWTGIRPLYDVARAAVMSA</sequence>
<dbReference type="InterPro" id="IPR010110">
    <property type="entry name" value="Shikimate_DH_AroM-type"/>
</dbReference>
<dbReference type="GO" id="GO:0003855">
    <property type="term" value="F:3-dehydroquinate dehydratase activity"/>
    <property type="evidence" value="ECO:0007669"/>
    <property type="project" value="UniProtKB-UniRule"/>
</dbReference>
<dbReference type="Pfam" id="PF01487">
    <property type="entry name" value="DHquinase_I"/>
    <property type="match status" value="1"/>
</dbReference>
<keyword evidence="7 21" id="KW-0808">Transferase</keyword>
<feature type="active site" description="Proton acceptor; for 3-dehydroquinate synthase activity" evidence="21">
    <location>
        <position position="264"/>
    </location>
</feature>
<feature type="domain" description="Enolpyruvate transferase" evidence="23">
    <location>
        <begin position="414"/>
        <end position="848"/>
    </location>
</feature>
<dbReference type="GO" id="GO:0005524">
    <property type="term" value="F:ATP binding"/>
    <property type="evidence" value="ECO:0007669"/>
    <property type="project" value="UniProtKB-UniRule"/>
</dbReference>
<dbReference type="CDD" id="cd08195">
    <property type="entry name" value="DHQS"/>
    <property type="match status" value="1"/>
</dbReference>
<dbReference type="SUPFAM" id="SSF53223">
    <property type="entry name" value="Aminoacid dehydrogenase-like, N-terminal domain"/>
    <property type="match status" value="1"/>
</dbReference>
<evidence type="ECO:0000256" key="14">
    <source>
        <dbReference type="ARBA" id="ARBA00023002"/>
    </source>
</evidence>
<dbReference type="GO" id="GO:0003866">
    <property type="term" value="F:3-phosphoshikimate 1-carboxyvinyltransferase activity"/>
    <property type="evidence" value="ECO:0007669"/>
    <property type="project" value="UniProtKB-UniRule"/>
</dbReference>
<feature type="binding site" evidence="21">
    <location>
        <begin position="183"/>
        <end position="186"/>
    </location>
    <ligand>
        <name>NAD(+)</name>
        <dbReference type="ChEBI" id="CHEBI:57540"/>
    </ligand>
</feature>
<reference evidence="28" key="1">
    <citation type="journal article" date="2020" name="Stud. Mycol.">
        <title>101 Dothideomycetes genomes: a test case for predicting lifestyles and emergence of pathogens.</title>
        <authorList>
            <person name="Haridas S."/>
            <person name="Albert R."/>
            <person name="Binder M."/>
            <person name="Bloem J."/>
            <person name="Labutti K."/>
            <person name="Salamov A."/>
            <person name="Andreopoulos B."/>
            <person name="Baker S."/>
            <person name="Barry K."/>
            <person name="Bills G."/>
            <person name="Bluhm B."/>
            <person name="Cannon C."/>
            <person name="Castanera R."/>
            <person name="Culley D."/>
            <person name="Daum C."/>
            <person name="Ezra D."/>
            <person name="Gonzalez J."/>
            <person name="Henrissat B."/>
            <person name="Kuo A."/>
            <person name="Liang C."/>
            <person name="Lipzen A."/>
            <person name="Lutzoni F."/>
            <person name="Magnuson J."/>
            <person name="Mondo S."/>
            <person name="Nolan M."/>
            <person name="Ohm R."/>
            <person name="Pangilinan J."/>
            <person name="Park H.-J."/>
            <person name="Ramirez L."/>
            <person name="Alfaro M."/>
            <person name="Sun H."/>
            <person name="Tritt A."/>
            <person name="Yoshinaga Y."/>
            <person name="Zwiers L.-H."/>
            <person name="Turgeon B."/>
            <person name="Goodwin S."/>
            <person name="Spatafora J."/>
            <person name="Crous P."/>
            <person name="Grigoriev I."/>
        </authorList>
    </citation>
    <scope>NUCLEOTIDE SEQUENCE</scope>
    <source>
        <strain evidence="28">CBS 123094</strain>
    </source>
</reference>
<dbReference type="PIRSF" id="PIRSF000514">
    <property type="entry name" value="Pentafunct_AroM"/>
    <property type="match status" value="1"/>
</dbReference>
<dbReference type="PROSITE" id="PS01128">
    <property type="entry name" value="SHIKIMATE_KINASE"/>
    <property type="match status" value="1"/>
</dbReference>
<dbReference type="InterPro" id="IPR041121">
    <property type="entry name" value="SDH_C"/>
</dbReference>
<feature type="domain" description="3-dehydroquinate synthase C-terminal" evidence="27">
    <location>
        <begin position="195"/>
        <end position="362"/>
    </location>
</feature>
<dbReference type="FunFam" id="1.20.1090.10:FF:000007">
    <property type="entry name" value="Pentafunctional AROM polypeptide"/>
    <property type="match status" value="1"/>
</dbReference>
<dbReference type="Gene3D" id="3.40.50.720">
    <property type="entry name" value="NAD(P)-binding Rossmann-like Domain"/>
    <property type="match status" value="1"/>
</dbReference>
<dbReference type="PROSITE" id="PS00104">
    <property type="entry name" value="EPSP_SYNTHASE_1"/>
    <property type="match status" value="1"/>
</dbReference>
<evidence type="ECO:0000256" key="3">
    <source>
        <dbReference type="ARBA" id="ARBA00004842"/>
    </source>
</evidence>
<keyword evidence="9 21" id="KW-0547">Nucleotide-binding</keyword>
<feature type="binding site" evidence="21">
    <location>
        <begin position="268"/>
        <end position="272"/>
    </location>
    <ligand>
        <name>7-phospho-2-dehydro-3-deoxy-D-arabino-heptonate</name>
        <dbReference type="ChEBI" id="CHEBI:58394"/>
    </ligand>
</feature>
<dbReference type="SUPFAM" id="SSF56796">
    <property type="entry name" value="Dehydroquinate synthase-like"/>
    <property type="match status" value="1"/>
</dbReference>
<dbReference type="InterPro" id="IPR023000">
    <property type="entry name" value="Shikimate_kinase_CS"/>
</dbReference>
<evidence type="ECO:0000256" key="4">
    <source>
        <dbReference type="ARBA" id="ARBA00009948"/>
    </source>
</evidence>
<dbReference type="GO" id="GO:0009423">
    <property type="term" value="P:chorismate biosynthetic process"/>
    <property type="evidence" value="ECO:0007669"/>
    <property type="project" value="UniProtKB-UniRule"/>
</dbReference>
<feature type="binding site" evidence="21">
    <location>
        <begin position="143"/>
        <end position="144"/>
    </location>
    <ligand>
        <name>NAD(+)</name>
        <dbReference type="ChEBI" id="CHEBI:57540"/>
    </ligand>
</feature>
<dbReference type="EC" id="2.5.1.19" evidence="21"/>
<dbReference type="PRINTS" id="PR01100">
    <property type="entry name" value="SHIKIMTKNASE"/>
</dbReference>
<evidence type="ECO:0000259" key="23">
    <source>
        <dbReference type="Pfam" id="PF00275"/>
    </source>
</evidence>
<comment type="similarity">
    <text evidence="21">In the N-terminal section; belongs to the sugar phosphate cyclases superfamily. Dehydroquinate synthase family.</text>
</comment>
<dbReference type="FunFam" id="3.65.10.10:FF:000008">
    <property type="entry name" value="Pentafunctional AROM polypeptide"/>
    <property type="match status" value="1"/>
</dbReference>
<keyword evidence="29" id="KW-1185">Reference proteome</keyword>
<evidence type="ECO:0000256" key="13">
    <source>
        <dbReference type="ARBA" id="ARBA00022857"/>
    </source>
</evidence>
<dbReference type="Gene3D" id="3.40.50.10860">
    <property type="entry name" value="Leucine Dehydrogenase, chain A, domain 1"/>
    <property type="match status" value="1"/>
</dbReference>
<comment type="catalytic activity">
    <reaction evidence="18">
        <text>3-phosphoshikimate + phosphoenolpyruvate = 5-O-(1-carboxyvinyl)-3-phosphoshikimate + phosphate</text>
        <dbReference type="Rhea" id="RHEA:21256"/>
        <dbReference type="ChEBI" id="CHEBI:43474"/>
        <dbReference type="ChEBI" id="CHEBI:57701"/>
        <dbReference type="ChEBI" id="CHEBI:58702"/>
        <dbReference type="ChEBI" id="CHEBI:145989"/>
        <dbReference type="EC" id="2.5.1.19"/>
    </reaction>
    <physiologicalReaction direction="left-to-right" evidence="18">
        <dbReference type="Rhea" id="RHEA:21257"/>
    </physiologicalReaction>
</comment>
<dbReference type="InterPro" id="IPR013785">
    <property type="entry name" value="Aldolase_TIM"/>
</dbReference>
<dbReference type="NCBIfam" id="TIGR01093">
    <property type="entry name" value="aroD"/>
    <property type="match status" value="1"/>
</dbReference>
<dbReference type="InterPro" id="IPR000623">
    <property type="entry name" value="Shikimate_kinase/TSH1"/>
</dbReference>
<dbReference type="FunFam" id="3.65.10.10:FF:000007">
    <property type="entry name" value="Pentafunctional AROM polypeptide"/>
    <property type="match status" value="1"/>
</dbReference>
<feature type="binding site" evidence="21">
    <location>
        <begin position="118"/>
        <end position="120"/>
    </location>
    <ligand>
        <name>NAD(+)</name>
        <dbReference type="ChEBI" id="CHEBI:57540"/>
    </ligand>
</feature>
<evidence type="ECO:0000256" key="6">
    <source>
        <dbReference type="ARBA" id="ARBA00022605"/>
    </source>
</evidence>
<keyword evidence="14 21" id="KW-0560">Oxidoreductase</keyword>
<feature type="region of interest" description="Shikimate dehydrogenase" evidence="21">
    <location>
        <begin position="1302"/>
        <end position="1602"/>
    </location>
</feature>
<dbReference type="Gene3D" id="1.20.1090.10">
    <property type="entry name" value="Dehydroquinate synthase-like - alpha domain"/>
    <property type="match status" value="1"/>
</dbReference>
<dbReference type="EC" id="4.2.3.4" evidence="21"/>
<feature type="active site" description="For EPSP synthase activity" evidence="21">
    <location>
        <position position="836"/>
    </location>
</feature>
<comment type="subunit">
    <text evidence="21 22">Homodimer.</text>
</comment>
<evidence type="ECO:0000256" key="8">
    <source>
        <dbReference type="ARBA" id="ARBA00022723"/>
    </source>
</evidence>
<dbReference type="OrthoDB" id="197068at2759"/>
<dbReference type="InterPro" id="IPR046346">
    <property type="entry name" value="Aminoacid_DH-like_N_sf"/>
</dbReference>
<dbReference type="Gene3D" id="3.40.50.300">
    <property type="entry name" value="P-loop containing nucleotide triphosphate hydrolases"/>
    <property type="match status" value="1"/>
</dbReference>
<evidence type="ECO:0000313" key="29">
    <source>
        <dbReference type="Proteomes" id="UP000799779"/>
    </source>
</evidence>
<dbReference type="HAMAP" id="MF_00210">
    <property type="entry name" value="EPSP_synth"/>
    <property type="match status" value="1"/>
</dbReference>
<dbReference type="Gene3D" id="3.20.20.70">
    <property type="entry name" value="Aldolase class I"/>
    <property type="match status" value="1"/>
</dbReference>
<gene>
    <name evidence="28" type="ORF">P154DRAFT_456669</name>
</gene>
<dbReference type="Pfam" id="PF18317">
    <property type="entry name" value="SDH_C"/>
    <property type="match status" value="1"/>
</dbReference>
<protein>
    <recommendedName>
        <fullName evidence="21">Pentafunctional AROM polypeptide</fullName>
    </recommendedName>
    <domain>
        <recommendedName>
            <fullName evidence="21">3-dehydroquinate synthase</fullName>
            <shortName evidence="21">DHQS</shortName>
            <ecNumber evidence="21">4.2.3.4</ecNumber>
        </recommendedName>
    </domain>
    <domain>
        <recommendedName>
            <fullName evidence="21">3-phosphoshikimate 1-carboxyvinyltransferase</fullName>
            <ecNumber evidence="21">2.5.1.19</ecNumber>
        </recommendedName>
        <alternativeName>
            <fullName evidence="21">5-enolpyruvylshikimate-3-phosphate synthase</fullName>
            <shortName evidence="21">EPSP synthase</shortName>
            <shortName evidence="21">EPSPS</shortName>
        </alternativeName>
    </domain>
    <domain>
        <recommendedName>
            <fullName evidence="21">Shikimate kinase</fullName>
            <shortName evidence="21">SK</shortName>
            <ecNumber evidence="21">2.7.1.71</ecNumber>
        </recommendedName>
    </domain>
    <domain>
        <recommendedName>
            <fullName evidence="21">3-dehydroquinate dehydratase</fullName>
            <shortName evidence="21">3-dehydroquinase</shortName>
            <ecNumber evidence="21">4.2.1.10</ecNumber>
        </recommendedName>
    </domain>
    <domain>
        <recommendedName>
            <fullName evidence="21">Shikimate dehydrogenase</fullName>
            <ecNumber evidence="21">1.1.1.25</ecNumber>
        </recommendedName>
    </domain>
</protein>
<organism evidence="28 29">
    <name type="scientific">Amniculicola lignicola CBS 123094</name>
    <dbReference type="NCBI Taxonomy" id="1392246"/>
    <lineage>
        <taxon>Eukaryota</taxon>
        <taxon>Fungi</taxon>
        <taxon>Dikarya</taxon>
        <taxon>Ascomycota</taxon>
        <taxon>Pezizomycotina</taxon>
        <taxon>Dothideomycetes</taxon>
        <taxon>Pleosporomycetidae</taxon>
        <taxon>Pleosporales</taxon>
        <taxon>Amniculicolaceae</taxon>
        <taxon>Amniculicola</taxon>
    </lineage>
</organism>
<feature type="active site" description="Schiff-base intermediate with substrate; for 3-dehydroquinate dehydratase activity" evidence="21">
    <location>
        <position position="1220"/>
    </location>
</feature>
<dbReference type="InterPro" id="IPR056179">
    <property type="entry name" value="DHQS_C"/>
</dbReference>
<comment type="pathway">
    <text evidence="3 21 22">Metabolic intermediate biosynthesis; chorismate biosynthesis; chorismate from D-erythrose 4-phosphate and phosphoenolpyruvate: step 5/7.</text>
</comment>
<feature type="region of interest" description="Shikimate kinase" evidence="21">
    <location>
        <begin position="876"/>
        <end position="1068"/>
    </location>
</feature>
<evidence type="ECO:0000256" key="19">
    <source>
        <dbReference type="ARBA" id="ARBA00048567"/>
    </source>
</evidence>
<dbReference type="Pfam" id="PF08501">
    <property type="entry name" value="Shikimate_dh_N"/>
    <property type="match status" value="1"/>
</dbReference>
<keyword evidence="10 21" id="KW-0418">Kinase</keyword>
<feature type="binding site" evidence="21">
    <location>
        <position position="165"/>
    </location>
    <ligand>
        <name>NAD(+)</name>
        <dbReference type="ChEBI" id="CHEBI:57540"/>
    </ligand>
</feature>
<comment type="function">
    <text evidence="20 21 22">The AROM polypeptide catalyzes 5 consecutive enzymatic reactions in prechorismate polyaromatic amino acid biosynthesis.</text>
</comment>
<dbReference type="EC" id="4.2.1.10" evidence="21"/>
<evidence type="ECO:0000256" key="9">
    <source>
        <dbReference type="ARBA" id="ARBA00022741"/>
    </source>
</evidence>
<comment type="pathway">
    <text evidence="2 21 22">Metabolic intermediate biosynthesis; chorismate biosynthesis; chorismate from D-erythrose 4-phosphate and phosphoenolpyruvate: step 6/7.</text>
</comment>
<dbReference type="InterPro" id="IPR018508">
    <property type="entry name" value="3-dehydroquinate_DH_AS"/>
</dbReference>
<dbReference type="Gene3D" id="3.40.50.1970">
    <property type="match status" value="1"/>
</dbReference>
<dbReference type="Proteomes" id="UP000799779">
    <property type="component" value="Unassembled WGS sequence"/>
</dbReference>
<dbReference type="SUPFAM" id="SSF51569">
    <property type="entry name" value="Aldolase"/>
    <property type="match status" value="1"/>
</dbReference>
<dbReference type="NCBIfam" id="TIGR01809">
    <property type="entry name" value="Shik-DH-AROM"/>
    <property type="match status" value="1"/>
</dbReference>
<proteinExistence type="inferred from homology"/>
<evidence type="ECO:0000256" key="12">
    <source>
        <dbReference type="ARBA" id="ARBA00022840"/>
    </source>
</evidence>
<feature type="binding site" evidence="21">
    <location>
        <position position="156"/>
    </location>
    <ligand>
        <name>7-phospho-2-dehydro-3-deoxy-D-arabino-heptonate</name>
        <dbReference type="ChEBI" id="CHEBI:58394"/>
    </ligand>
</feature>
<dbReference type="Pfam" id="PF00275">
    <property type="entry name" value="EPSP_synthase"/>
    <property type="match status" value="1"/>
</dbReference>
<dbReference type="HAMAP" id="MF_03143">
    <property type="entry name" value="Pentafunct_AroM"/>
    <property type="match status" value="1"/>
</dbReference>
<dbReference type="GO" id="GO:0004765">
    <property type="term" value="F:shikimate kinase activity"/>
    <property type="evidence" value="ECO:0007669"/>
    <property type="project" value="UniProtKB-UniRule"/>
</dbReference>
<evidence type="ECO:0000256" key="21">
    <source>
        <dbReference type="HAMAP-Rule" id="MF_03143"/>
    </source>
</evidence>
<dbReference type="EC" id="1.1.1.25" evidence="21"/>
<keyword evidence="11 21" id="KW-0862">Zinc</keyword>
<accession>A0A6A5WVY1</accession>
<feature type="binding site" evidence="21">
    <location>
        <begin position="198"/>
        <end position="201"/>
    </location>
    <ligand>
        <name>7-phospho-2-dehydro-3-deoxy-D-arabino-heptonate</name>
        <dbReference type="ChEBI" id="CHEBI:58394"/>
    </ligand>
</feature>
<feature type="binding site" evidence="21">
    <location>
        <position position="275"/>
    </location>
    <ligand>
        <name>Zn(2+)</name>
        <dbReference type="ChEBI" id="CHEBI:29105"/>
        <note>catalytic</note>
    </ligand>
</feature>
<evidence type="ECO:0000259" key="26">
    <source>
        <dbReference type="Pfam" id="PF18317"/>
    </source>
</evidence>
<evidence type="ECO:0000259" key="24">
    <source>
        <dbReference type="Pfam" id="PF01761"/>
    </source>
</evidence>
<evidence type="ECO:0000256" key="18">
    <source>
        <dbReference type="ARBA" id="ARBA00044633"/>
    </source>
</evidence>
<dbReference type="InterPro" id="IPR001381">
    <property type="entry name" value="DHquinase_I"/>
</dbReference>
<comment type="similarity">
    <text evidence="4">Belongs to the EPSP synthase family.</text>
</comment>
<feature type="region of interest" description="3-dehydroquinase" evidence="21">
    <location>
        <begin position="1069"/>
        <end position="1289"/>
    </location>
</feature>
<dbReference type="CDD" id="cd00502">
    <property type="entry name" value="DHQase_I"/>
    <property type="match status" value="1"/>
</dbReference>
<evidence type="ECO:0000256" key="17">
    <source>
        <dbReference type="ARBA" id="ARBA00023268"/>
    </source>
</evidence>
<feature type="binding site" evidence="21">
    <location>
        <position position="291"/>
    </location>
    <ligand>
        <name>Zn(2+)</name>
        <dbReference type="ChEBI" id="CHEBI:29105"/>
        <note>catalytic</note>
    </ligand>
</feature>
<feature type="domain" description="3-dehydroquinate synthase N-terminal" evidence="24">
    <location>
        <begin position="81"/>
        <end position="193"/>
    </location>
</feature>
<feature type="domain" description="SDH C-terminal" evidence="26">
    <location>
        <begin position="1570"/>
        <end position="1600"/>
    </location>
</feature>
<dbReference type="CDD" id="cd00464">
    <property type="entry name" value="SK"/>
    <property type="match status" value="1"/>
</dbReference>
<dbReference type="InterPro" id="IPR006264">
    <property type="entry name" value="EPSP_synthase"/>
</dbReference>
<dbReference type="InterPro" id="IPR030960">
    <property type="entry name" value="DHQS/DOIS_N"/>
</dbReference>
<keyword evidence="16 21" id="KW-0456">Lyase</keyword>
<dbReference type="NCBIfam" id="TIGR01357">
    <property type="entry name" value="aroB"/>
    <property type="match status" value="1"/>
</dbReference>
<dbReference type="UniPathway" id="UPA00053">
    <property type="reaction ID" value="UER00085"/>
</dbReference>
<feature type="binding site" evidence="21">
    <location>
        <position position="360"/>
    </location>
    <ligand>
        <name>7-phospho-2-dehydro-3-deoxy-D-arabino-heptonate</name>
        <dbReference type="ChEBI" id="CHEBI:58394"/>
    </ligand>
</feature>
<dbReference type="InterPro" id="IPR016037">
    <property type="entry name" value="DHQ_synth_AroB"/>
</dbReference>
<feature type="active site" description="Proton acceptor; for 3-dehydroquinate synthase activity" evidence="21">
    <location>
        <position position="279"/>
    </location>
</feature>
<dbReference type="GO" id="GO:0005737">
    <property type="term" value="C:cytoplasm"/>
    <property type="evidence" value="ECO:0007669"/>
    <property type="project" value="UniProtKB-SubCell"/>
</dbReference>
<dbReference type="Pfam" id="PF01202">
    <property type="entry name" value="SKI"/>
    <property type="match status" value="1"/>
</dbReference>
<comment type="similarity">
    <text evidence="22">In the N-terminal section; belongs to the dehydroquinate synthase family.</text>
</comment>
<dbReference type="InterPro" id="IPR013792">
    <property type="entry name" value="RNA3'P_cycl/enolpyr_Trfase_a/b"/>
</dbReference>
<dbReference type="NCBIfam" id="TIGR01356">
    <property type="entry name" value="aroA"/>
    <property type="match status" value="1"/>
</dbReference>
<dbReference type="Pfam" id="PF24621">
    <property type="entry name" value="DHQS_C"/>
    <property type="match status" value="1"/>
</dbReference>
<dbReference type="HAMAP" id="MF_00109">
    <property type="entry name" value="Shikimate_kinase"/>
    <property type="match status" value="1"/>
</dbReference>
<dbReference type="InterPro" id="IPR027417">
    <property type="entry name" value="P-loop_NTPase"/>
</dbReference>
<keyword evidence="5 21" id="KW-0963">Cytoplasm</keyword>
<evidence type="ECO:0000256" key="11">
    <source>
        <dbReference type="ARBA" id="ARBA00022833"/>
    </source>
</evidence>
<keyword evidence="6 21" id="KW-0028">Amino-acid biosynthesis</keyword>
<comment type="catalytic activity">
    <reaction evidence="21 22">
        <text>shikimate + NADP(+) = 3-dehydroshikimate + NADPH + H(+)</text>
        <dbReference type="Rhea" id="RHEA:17737"/>
        <dbReference type="ChEBI" id="CHEBI:15378"/>
        <dbReference type="ChEBI" id="CHEBI:16630"/>
        <dbReference type="ChEBI" id="CHEBI:36208"/>
        <dbReference type="ChEBI" id="CHEBI:57783"/>
        <dbReference type="ChEBI" id="CHEBI:58349"/>
        <dbReference type="EC" id="1.1.1.25"/>
    </reaction>
</comment>
<comment type="catalytic activity">
    <reaction evidence="21 22">
        <text>3-dehydroquinate = 3-dehydroshikimate + H2O</text>
        <dbReference type="Rhea" id="RHEA:21096"/>
        <dbReference type="ChEBI" id="CHEBI:15377"/>
        <dbReference type="ChEBI" id="CHEBI:16630"/>
        <dbReference type="ChEBI" id="CHEBI:32364"/>
        <dbReference type="EC" id="4.2.1.10"/>
    </reaction>
</comment>
<dbReference type="InterPro" id="IPR001986">
    <property type="entry name" value="Enolpyruvate_Tfrase_dom"/>
</dbReference>
<evidence type="ECO:0000256" key="16">
    <source>
        <dbReference type="ARBA" id="ARBA00023239"/>
    </source>
</evidence>
<feature type="region of interest" description="3-dehydroquinate synthase" evidence="21">
    <location>
        <begin position="1"/>
        <end position="388"/>
    </location>
</feature>
<comment type="pathway">
    <text evidence="21 22">Metabolic intermediate biosynthesis; chorismate biosynthesis; chorismate from D-erythrose 4-phosphate and phosphoenolpyruvate: step 3/7.</text>
</comment>
<keyword evidence="8 21" id="KW-0479">Metal-binding</keyword>
<dbReference type="GO" id="GO:0008652">
    <property type="term" value="P:amino acid biosynthetic process"/>
    <property type="evidence" value="ECO:0007669"/>
    <property type="project" value="UniProtKB-KW"/>
</dbReference>
<comment type="similarity">
    <text evidence="21 22">In the 4th section; belongs to the type-I 3-dehydroquinase family.</text>
</comment>
<evidence type="ECO:0000256" key="22">
    <source>
        <dbReference type="PIRNR" id="PIRNR000514"/>
    </source>
</evidence>
<evidence type="ECO:0000256" key="20">
    <source>
        <dbReference type="ARBA" id="ARBA00054455"/>
    </source>
</evidence>
<dbReference type="InterPro" id="IPR036291">
    <property type="entry name" value="NAD(P)-bd_dom_sf"/>
</dbReference>
<dbReference type="CDD" id="cd01556">
    <property type="entry name" value="EPSP_synthase"/>
    <property type="match status" value="1"/>
</dbReference>
<dbReference type="InterPro" id="IPR036968">
    <property type="entry name" value="Enolpyruvate_Tfrase_sf"/>
</dbReference>
<comment type="similarity">
    <text evidence="21 22">In the C-terminal section; belongs to the shikimate dehydrogenase family.</text>
</comment>
<dbReference type="PANTHER" id="PTHR21090:SF5">
    <property type="entry name" value="PENTAFUNCTIONAL AROM POLYPEPTIDE"/>
    <property type="match status" value="1"/>
</dbReference>
<keyword evidence="17 21" id="KW-0511">Multifunctional enzyme</keyword>
<feature type="binding site" evidence="21">
    <location>
        <position position="194"/>
    </location>
    <ligand>
        <name>NAD(+)</name>
        <dbReference type="ChEBI" id="CHEBI:57540"/>
    </ligand>
</feature>
<evidence type="ECO:0000256" key="15">
    <source>
        <dbReference type="ARBA" id="ARBA00023141"/>
    </source>
</evidence>
<feature type="binding site" evidence="21">
    <location>
        <position position="198"/>
    </location>
    <ligand>
        <name>Zn(2+)</name>
        <dbReference type="ChEBI" id="CHEBI:29105"/>
        <note>catalytic</note>
    </ligand>
</feature>
<feature type="binding site" evidence="21">
    <location>
        <position position="275"/>
    </location>
    <ligand>
        <name>7-phospho-2-dehydro-3-deoxy-D-arabino-heptonate</name>
        <dbReference type="ChEBI" id="CHEBI:58394"/>
    </ligand>
</feature>
<evidence type="ECO:0000256" key="1">
    <source>
        <dbReference type="ARBA" id="ARBA00004496"/>
    </source>
</evidence>
<feature type="binding site" evidence="21">
    <location>
        <begin position="87"/>
        <end position="90"/>
    </location>
    <ligand>
        <name>NAD(+)</name>
        <dbReference type="ChEBI" id="CHEBI:57540"/>
    </ligand>
</feature>
<feature type="binding site" evidence="21">
    <location>
        <position position="150"/>
    </location>
    <ligand>
        <name>7-phospho-2-dehydro-3-deoxy-D-arabino-heptonate</name>
        <dbReference type="ChEBI" id="CHEBI:58394"/>
    </ligand>
</feature>
<dbReference type="InterPro" id="IPR031322">
    <property type="entry name" value="Shikimate/glucono_kinase"/>
</dbReference>
<dbReference type="CDD" id="cd01065">
    <property type="entry name" value="NAD_bind_Shikimate_DH"/>
    <property type="match status" value="1"/>
</dbReference>
<dbReference type="SUPFAM" id="SSF52540">
    <property type="entry name" value="P-loop containing nucleoside triphosphate hydrolases"/>
    <property type="match status" value="1"/>
</dbReference>
<comment type="subcellular location">
    <subcellularLocation>
        <location evidence="1 21 22">Cytoplasm</location>
    </subcellularLocation>
</comment>